<evidence type="ECO:0000313" key="2">
    <source>
        <dbReference type="Proteomes" id="UP000326344"/>
    </source>
</evidence>
<organism evidence="1 2">
    <name type="scientific">Larkinella humicola</name>
    <dbReference type="NCBI Taxonomy" id="2607654"/>
    <lineage>
        <taxon>Bacteria</taxon>
        <taxon>Pseudomonadati</taxon>
        <taxon>Bacteroidota</taxon>
        <taxon>Cytophagia</taxon>
        <taxon>Cytophagales</taxon>
        <taxon>Spirosomataceae</taxon>
        <taxon>Larkinella</taxon>
    </lineage>
</organism>
<dbReference type="Proteomes" id="UP000326344">
    <property type="component" value="Unassembled WGS sequence"/>
</dbReference>
<evidence type="ECO:0000313" key="1">
    <source>
        <dbReference type="EMBL" id="KAA9341112.1"/>
    </source>
</evidence>
<dbReference type="RefSeq" id="WP_150881520.1">
    <property type="nucleotide sequence ID" value="NZ_VTWS01000013.1"/>
</dbReference>
<keyword evidence="2" id="KW-1185">Reference proteome</keyword>
<dbReference type="AlphaFoldDB" id="A0A5N1J3K0"/>
<gene>
    <name evidence="1" type="ORF">F0P93_30195</name>
</gene>
<name>A0A5N1J3K0_9BACT</name>
<dbReference type="EMBL" id="VTWS01000013">
    <property type="protein sequence ID" value="KAA9341112.1"/>
    <property type="molecule type" value="Genomic_DNA"/>
</dbReference>
<accession>A0A5N1J3K0</accession>
<sequence length="153" mass="17323">MKSSTTQFSFLNRPLCLWLAVSVLLGSSGFVVVDHWCLMRGEQVKVRLMPNDCQSACDPQEECPMPEKSSGIHKTPCCSQDCYYNHLKTEQSNLVQVVVLHPVEGVHHLPFNFRRWLTVLFPVNGIAFAATLLDNPLIHSGRFRLISLSIWLV</sequence>
<reference evidence="1 2" key="1">
    <citation type="submission" date="2019-09" db="EMBL/GenBank/DDBJ databases">
        <title>Genome Sequence of Larkinella sp MA1.</title>
        <authorList>
            <person name="Srinivasan S."/>
        </authorList>
    </citation>
    <scope>NUCLEOTIDE SEQUENCE [LARGE SCALE GENOMIC DNA]</scope>
    <source>
        <strain evidence="1 2">MA1</strain>
    </source>
</reference>
<comment type="caution">
    <text evidence="1">The sequence shown here is derived from an EMBL/GenBank/DDBJ whole genome shotgun (WGS) entry which is preliminary data.</text>
</comment>
<protein>
    <submittedName>
        <fullName evidence="1">Uncharacterized protein</fullName>
    </submittedName>
</protein>
<proteinExistence type="predicted"/>